<name>A0ABV6XEE2_9ACTN</name>
<accession>A0ABV6XEE2</accession>
<evidence type="ECO:0000256" key="1">
    <source>
        <dbReference type="SAM" id="Phobius"/>
    </source>
</evidence>
<keyword evidence="1" id="KW-0812">Transmembrane</keyword>
<organism evidence="2 3">
    <name type="scientific">Streptacidiphilus jeojiensis</name>
    <dbReference type="NCBI Taxonomy" id="3229225"/>
    <lineage>
        <taxon>Bacteria</taxon>
        <taxon>Bacillati</taxon>
        <taxon>Actinomycetota</taxon>
        <taxon>Actinomycetes</taxon>
        <taxon>Kitasatosporales</taxon>
        <taxon>Streptomycetaceae</taxon>
        <taxon>Streptacidiphilus</taxon>
    </lineage>
</organism>
<protein>
    <submittedName>
        <fullName evidence="2">Uncharacterized protein</fullName>
    </submittedName>
</protein>
<feature type="transmembrane region" description="Helical" evidence="1">
    <location>
        <begin position="287"/>
        <end position="305"/>
    </location>
</feature>
<comment type="caution">
    <text evidence="2">The sequence shown here is derived from an EMBL/GenBank/DDBJ whole genome shotgun (WGS) entry which is preliminary data.</text>
</comment>
<keyword evidence="1" id="KW-0472">Membrane</keyword>
<dbReference type="RefSeq" id="WP_380561403.1">
    <property type="nucleotide sequence ID" value="NZ_JBEUKS010000001.1"/>
</dbReference>
<proteinExistence type="predicted"/>
<feature type="transmembrane region" description="Helical" evidence="1">
    <location>
        <begin position="256"/>
        <end position="275"/>
    </location>
</feature>
<gene>
    <name evidence="2" type="ORF">ABUW04_00030</name>
</gene>
<dbReference type="Proteomes" id="UP001592581">
    <property type="component" value="Unassembled WGS sequence"/>
</dbReference>
<evidence type="ECO:0000313" key="2">
    <source>
        <dbReference type="EMBL" id="MFC1436635.1"/>
    </source>
</evidence>
<dbReference type="EMBL" id="JBEUKS010000001">
    <property type="protein sequence ID" value="MFC1436635.1"/>
    <property type="molecule type" value="Genomic_DNA"/>
</dbReference>
<reference evidence="2 3" key="1">
    <citation type="submission" date="2024-06" db="EMBL/GenBank/DDBJ databases">
        <authorList>
            <person name="Lee S.D."/>
        </authorList>
    </citation>
    <scope>NUCLEOTIDE SEQUENCE [LARGE SCALE GENOMIC DNA]</scope>
    <source>
        <strain evidence="2 3">N1-10</strain>
    </source>
</reference>
<keyword evidence="3" id="KW-1185">Reference proteome</keyword>
<evidence type="ECO:0000313" key="3">
    <source>
        <dbReference type="Proteomes" id="UP001592581"/>
    </source>
</evidence>
<sequence>MSVSDQVEATGHFAELTRAFLVNGRRLCQRPPEADHVPDLPPYPSADDDMYGPFPEIGAAATTDWWWRYPAVAQQNCFFEVQRAALHWDRRALVVGEGDGLNRRERRDVMREAFRNKRTLVLVDQTGGQNNFKEFMSGRNDALASSVTIAMSSRETRDVTAGVATFSNVVVADSAIAFGREIGEEDWRLLNEDSNQLPTREDVVVLPSEFAEMHTESLHDIFGRDGLCWSDCTARGVVDLVMLGAMPIALHLRTQLWEVAAAMVAVAAGLFVHALGEGRQSKASLHGMFLAALNSGSSGLPVLTISKDEHMLRRFLELMDKVPGGSVS</sequence>
<keyword evidence="1" id="KW-1133">Transmembrane helix</keyword>